<proteinExistence type="predicted"/>
<reference evidence="1 2" key="1">
    <citation type="journal article" date="2021" name="BMC Genomics">
        <title>Datura genome reveals duplications of psychoactive alkaloid biosynthetic genes and high mutation rate following tissue culture.</title>
        <authorList>
            <person name="Rajewski A."/>
            <person name="Carter-House D."/>
            <person name="Stajich J."/>
            <person name="Litt A."/>
        </authorList>
    </citation>
    <scope>NUCLEOTIDE SEQUENCE [LARGE SCALE GENOMIC DNA]</scope>
    <source>
        <strain evidence="1">AR-01</strain>
    </source>
</reference>
<sequence>MNPSLFLLGFELGLKLQFLVKLGFANSGRLHYNARRASIYTLSLESRTYPCLILPACHVGHDT</sequence>
<keyword evidence="2" id="KW-1185">Reference proteome</keyword>
<feature type="non-terminal residue" evidence="1">
    <location>
        <position position="63"/>
    </location>
</feature>
<dbReference type="Proteomes" id="UP000823775">
    <property type="component" value="Unassembled WGS sequence"/>
</dbReference>
<name>A0ABS8WN49_DATST</name>
<accession>A0ABS8WN49</accession>
<organism evidence="1 2">
    <name type="scientific">Datura stramonium</name>
    <name type="common">Jimsonweed</name>
    <name type="synonym">Common thornapple</name>
    <dbReference type="NCBI Taxonomy" id="4076"/>
    <lineage>
        <taxon>Eukaryota</taxon>
        <taxon>Viridiplantae</taxon>
        <taxon>Streptophyta</taxon>
        <taxon>Embryophyta</taxon>
        <taxon>Tracheophyta</taxon>
        <taxon>Spermatophyta</taxon>
        <taxon>Magnoliopsida</taxon>
        <taxon>eudicotyledons</taxon>
        <taxon>Gunneridae</taxon>
        <taxon>Pentapetalae</taxon>
        <taxon>asterids</taxon>
        <taxon>lamiids</taxon>
        <taxon>Solanales</taxon>
        <taxon>Solanaceae</taxon>
        <taxon>Solanoideae</taxon>
        <taxon>Datureae</taxon>
        <taxon>Datura</taxon>
    </lineage>
</organism>
<comment type="caution">
    <text evidence="1">The sequence shown here is derived from an EMBL/GenBank/DDBJ whole genome shotgun (WGS) entry which is preliminary data.</text>
</comment>
<dbReference type="EMBL" id="JACEIK010008531">
    <property type="protein sequence ID" value="MCE3051419.1"/>
    <property type="molecule type" value="Genomic_DNA"/>
</dbReference>
<gene>
    <name evidence="1" type="ORF">HAX54_049794</name>
</gene>
<evidence type="ECO:0000313" key="2">
    <source>
        <dbReference type="Proteomes" id="UP000823775"/>
    </source>
</evidence>
<protein>
    <submittedName>
        <fullName evidence="1">Uncharacterized protein</fullName>
    </submittedName>
</protein>
<evidence type="ECO:0000313" key="1">
    <source>
        <dbReference type="EMBL" id="MCE3051419.1"/>
    </source>
</evidence>